<dbReference type="InterPro" id="IPR058660">
    <property type="entry name" value="WHD_DnaB"/>
</dbReference>
<feature type="domain" description="DnaB/C C-terminal" evidence="3">
    <location>
        <begin position="288"/>
        <end position="353"/>
    </location>
</feature>
<feature type="compositionally biased region" description="Basic and acidic residues" evidence="2">
    <location>
        <begin position="245"/>
        <end position="264"/>
    </location>
</feature>
<name>A0A1H2XR97_9BACL</name>
<evidence type="ECO:0000313" key="5">
    <source>
        <dbReference type="EMBL" id="SDW95421.1"/>
    </source>
</evidence>
<feature type="region of interest" description="Disordered" evidence="2">
    <location>
        <begin position="237"/>
        <end position="264"/>
    </location>
</feature>
<keyword evidence="5" id="KW-0347">Helicase</keyword>
<evidence type="ECO:0000259" key="4">
    <source>
        <dbReference type="Pfam" id="PF25888"/>
    </source>
</evidence>
<dbReference type="STRING" id="1048340.SAMN05444487_10833"/>
<dbReference type="Pfam" id="PF07261">
    <property type="entry name" value="DnaB_2"/>
    <property type="match status" value="1"/>
</dbReference>
<protein>
    <submittedName>
        <fullName evidence="5">Replicative DNA helicase loader DnaB</fullName>
    </submittedName>
</protein>
<keyword evidence="5" id="KW-0378">Hydrolase</keyword>
<feature type="domain" description="Replicative helicase loading/DNA remodeling protein DnaB N-terminal winged helix" evidence="4">
    <location>
        <begin position="3"/>
        <end position="114"/>
    </location>
</feature>
<keyword evidence="5" id="KW-0067">ATP-binding</keyword>
<gene>
    <name evidence="5" type="ORF">SAMN05444487_10833</name>
</gene>
<dbReference type="Proteomes" id="UP000198534">
    <property type="component" value="Unassembled WGS sequence"/>
</dbReference>
<dbReference type="EMBL" id="FNNQ01000008">
    <property type="protein sequence ID" value="SDW95421.1"/>
    <property type="molecule type" value="Genomic_DNA"/>
</dbReference>
<evidence type="ECO:0000259" key="3">
    <source>
        <dbReference type="Pfam" id="PF07261"/>
    </source>
</evidence>
<dbReference type="InterPro" id="IPR006343">
    <property type="entry name" value="DnaB/C_C"/>
</dbReference>
<accession>A0A1H2XR97</accession>
<keyword evidence="6" id="KW-1185">Reference proteome</keyword>
<feature type="region of interest" description="Disordered" evidence="2">
    <location>
        <begin position="366"/>
        <end position="417"/>
    </location>
</feature>
<evidence type="ECO:0000256" key="1">
    <source>
        <dbReference type="ARBA" id="ARBA00093462"/>
    </source>
</evidence>
<sequence length="442" mass="50722">MMNHLDLMKGLSLSLAEVLEARYLLEGVGLLNSFSVSQKDSRLLEYELVPPLTPLRFFQSDVLSVALLNRIGKERFQLLRDELLASSHENREENGVEVTKSFGQVFGSLSPTEITSATELEQDTPFPSPAEEEGSIEGRRPVFNREEDDLSMVRSRLANILDEGAWTASVEACLREIRFLYQLDDWDLIKALQNPYVTQSGRIDIPRFRSFVRSQYRMRFGSAPVVVGRRQLTATMEQAQITEPSSKKQVESKKREQKVSGQTKEEERHFRMLSQLSPIKLLSHFQKGKQIPRSDLELVEDLTSQYGLSNGVINVLLEYVLYTYDYKLPRPLVEKIAGHWQRKNINTVEEAREMVSKELNWEWNKRKSGENKRRQGTTSTRKSRRGAEDKLPKAIARSQEKKQGSSPLEEWEVDPEAAAQIQAEIEKMEQSFAERDKQKGNA</sequence>
<comment type="similarity">
    <text evidence="1">Belongs to the DnaB/DnaD family.</text>
</comment>
<dbReference type="GO" id="GO:0004386">
    <property type="term" value="F:helicase activity"/>
    <property type="evidence" value="ECO:0007669"/>
    <property type="project" value="UniProtKB-KW"/>
</dbReference>
<evidence type="ECO:0000313" key="6">
    <source>
        <dbReference type="Proteomes" id="UP000198534"/>
    </source>
</evidence>
<proteinExistence type="inferred from homology"/>
<feature type="compositionally biased region" description="Basic and acidic residues" evidence="2">
    <location>
        <begin position="385"/>
        <end position="403"/>
    </location>
</feature>
<dbReference type="Pfam" id="PF25888">
    <property type="entry name" value="WHD_DnaB"/>
    <property type="match status" value="1"/>
</dbReference>
<organism evidence="5 6">
    <name type="scientific">Marininema mesophilum</name>
    <dbReference type="NCBI Taxonomy" id="1048340"/>
    <lineage>
        <taxon>Bacteria</taxon>
        <taxon>Bacillati</taxon>
        <taxon>Bacillota</taxon>
        <taxon>Bacilli</taxon>
        <taxon>Bacillales</taxon>
        <taxon>Thermoactinomycetaceae</taxon>
        <taxon>Marininema</taxon>
    </lineage>
</organism>
<dbReference type="AlphaFoldDB" id="A0A1H2XR97"/>
<keyword evidence="5" id="KW-0547">Nucleotide-binding</keyword>
<feature type="region of interest" description="Disordered" evidence="2">
    <location>
        <begin position="117"/>
        <end position="136"/>
    </location>
</feature>
<evidence type="ECO:0000256" key="2">
    <source>
        <dbReference type="SAM" id="MobiDB-lite"/>
    </source>
</evidence>
<reference evidence="5 6" key="1">
    <citation type="submission" date="2016-10" db="EMBL/GenBank/DDBJ databases">
        <authorList>
            <person name="de Groot N.N."/>
        </authorList>
    </citation>
    <scope>NUCLEOTIDE SEQUENCE [LARGE SCALE GENOMIC DNA]</scope>
    <source>
        <strain evidence="5 6">DSM 45610</strain>
    </source>
</reference>